<dbReference type="GO" id="GO:0016798">
    <property type="term" value="F:hydrolase activity, acting on glycosyl bonds"/>
    <property type="evidence" value="ECO:0007669"/>
    <property type="project" value="InterPro"/>
</dbReference>
<organism evidence="4 5">
    <name type="scientific">Ruania alba</name>
    <dbReference type="NCBI Taxonomy" id="648782"/>
    <lineage>
        <taxon>Bacteria</taxon>
        <taxon>Bacillati</taxon>
        <taxon>Actinomycetota</taxon>
        <taxon>Actinomycetes</taxon>
        <taxon>Micrococcales</taxon>
        <taxon>Ruaniaceae</taxon>
        <taxon>Ruania</taxon>
    </lineage>
</organism>
<dbReference type="Gene3D" id="2.130.10.10">
    <property type="entry name" value="YVTN repeat-like/Quinoprotein amine dehydrogenase"/>
    <property type="match status" value="1"/>
</dbReference>
<dbReference type="STRING" id="648782.SAMN04488554_3285"/>
<feature type="chain" id="PRO_5011502390" evidence="2">
    <location>
        <begin position="28"/>
        <end position="1133"/>
    </location>
</feature>
<dbReference type="InterPro" id="IPR051344">
    <property type="entry name" value="Vgb"/>
</dbReference>
<keyword evidence="5" id="KW-1185">Reference proteome</keyword>
<dbReference type="Gene3D" id="2.60.120.260">
    <property type="entry name" value="Galactose-binding domain-like"/>
    <property type="match status" value="2"/>
</dbReference>
<evidence type="ECO:0000256" key="2">
    <source>
        <dbReference type="SAM" id="SignalP"/>
    </source>
</evidence>
<dbReference type="PANTHER" id="PTHR40274:SF4">
    <property type="entry name" value="BLL1406 PROTEIN"/>
    <property type="match status" value="1"/>
</dbReference>
<dbReference type="OrthoDB" id="3904067at2"/>
<feature type="signal peptide" evidence="2">
    <location>
        <begin position="1"/>
        <end position="27"/>
    </location>
</feature>
<dbReference type="AlphaFoldDB" id="A0A1H5MEL9"/>
<keyword evidence="2" id="KW-0732">Signal</keyword>
<dbReference type="SUPFAM" id="SSF101898">
    <property type="entry name" value="NHL repeat"/>
    <property type="match status" value="1"/>
</dbReference>
<dbReference type="Gene3D" id="2.115.10.10">
    <property type="entry name" value="Tachylectin 2"/>
    <property type="match status" value="1"/>
</dbReference>
<sequence>MHPFRRLPAALAVGALLSTTVAAVAHADTASVAAEDPSNLLANHSFEDGSEVGSLPGWSPIWPGSVEYFELDETRASEGARSLRVLDERTDGGGGMVADAVPVEAGAVYELSFDMFLVSGVLNPLVYFDDADGQVVSQPMNSVTTTAGQWEQVTLTFEVPAGAVAARVAPYSSIGGVVDASIDNVSFALGTSTPDEPRDPDNPDNAVVNHSFEHGTGVTDLPGWAPWSSTSTNHLEVATETASDGDRSLHVLDDRADQGAGLLSSDMPVEPGEVYELSFDHYTTSGVLQPYVYFDDADGQRITSSYEIVRTPVGEWSRAGFEYTVPSGAAVARVMIYSSIGGLVDAYVDDLYFGPTSGTVPTQPSLPEEITSQDSDISYLGTPVMGQVVTNTELGMENGVSMSYGVYSGVAGTETPGTLVVAETMTGEIVRTFPLDGVSGSRYIARSTDGKIYFVTTGTNSLWVYDPEIADVRRIGLINPDDPNTTVGWSLTEGANGSMYIGTYSQGRLYHYDPADDSITDMGQIDPTQGYIHSLAYDHERGNLYVGAGGNKGQIYKVEPDGTTTALLSEERTPGATEHSFVTSFTFSGDRLFARTERSQLIVITADDEIEYWQGGDKEAFGYHVSERPDAPGRYIFTFSGTFWEYDSATATTSDLGIAVNGSLNDSTWTQLDDPAWPGWTMLAATSGGVIRLNLETGTSDADPVDFLNPVRIQQIFNGPDSMYASGYMRGLTPFDSMTGEAGETHQSGQYEAAAVRDDTLLLAAYGNARLLEYDPAAGDSPREIFTLVDELQDRPRMDYDPGTDRVFMGTVAHYGHNQGALAVHDFATGETEVFTDEIVTDQSIISVLHHDGLVYLGTTLDGALDAPDSGQTDAHFIVWDPDTEQVVQDIVPVAGDEGVTGLIVGPDGLIWGVSEDTVFRYDPQSQEMASSEAMLGHRYGGGTVWTYAQLAVGADGNVYGTNRSSLFRIDPDTMEYSLVVNTPVDNLTVDGAGNLYFSTSVYLFRYTVPVETACDETHTGLVASGLVVPADTVTCLEASQVNGPLDVEPGGSLLASDVQINGGVTSDGADTIQIRDSAVHGRTAITGTSGTVVLAGNTVRGPLICSDNDTPADDEGITNTVRGPATGQCANL</sequence>
<dbReference type="SUPFAM" id="SSF63829">
    <property type="entry name" value="Calcium-dependent phosphotriesterase"/>
    <property type="match status" value="1"/>
</dbReference>
<dbReference type="InterPro" id="IPR008979">
    <property type="entry name" value="Galactose-bd-like_sf"/>
</dbReference>
<name>A0A1H5MEL9_9MICO</name>
<evidence type="ECO:0000313" key="4">
    <source>
        <dbReference type="EMBL" id="SEE86898.1"/>
    </source>
</evidence>
<gene>
    <name evidence="4" type="ORF">SAMN04488554_3285</name>
</gene>
<dbReference type="EMBL" id="FNTX01000002">
    <property type="protein sequence ID" value="SEE86898.1"/>
    <property type="molecule type" value="Genomic_DNA"/>
</dbReference>
<reference evidence="5" key="1">
    <citation type="submission" date="2016-10" db="EMBL/GenBank/DDBJ databases">
        <authorList>
            <person name="Varghese N."/>
            <person name="Submissions S."/>
        </authorList>
    </citation>
    <scope>NUCLEOTIDE SEQUENCE [LARGE SCALE GENOMIC DNA]</scope>
    <source>
        <strain evidence="5">DSM 21368</strain>
    </source>
</reference>
<dbReference type="Pfam" id="PF02018">
    <property type="entry name" value="CBM_4_9"/>
    <property type="match status" value="2"/>
</dbReference>
<accession>A0A1H5MEL9</accession>
<feature type="domain" description="CBM-cenC" evidence="3">
    <location>
        <begin position="38"/>
        <end position="167"/>
    </location>
</feature>
<proteinExistence type="predicted"/>
<evidence type="ECO:0000313" key="5">
    <source>
        <dbReference type="Proteomes" id="UP000199220"/>
    </source>
</evidence>
<dbReference type="InterPro" id="IPR015943">
    <property type="entry name" value="WD40/YVTN_repeat-like_dom_sf"/>
</dbReference>
<dbReference type="Proteomes" id="UP000199220">
    <property type="component" value="Unassembled WGS sequence"/>
</dbReference>
<keyword evidence="1" id="KW-0378">Hydrolase</keyword>
<dbReference type="PANTHER" id="PTHR40274">
    <property type="entry name" value="VIRGINIAMYCIN B LYASE"/>
    <property type="match status" value="1"/>
</dbReference>
<protein>
    <submittedName>
        <fullName evidence="4">Carbohydrate binding domain-containing protein</fullName>
    </submittedName>
</protein>
<evidence type="ECO:0000256" key="1">
    <source>
        <dbReference type="ARBA" id="ARBA00022801"/>
    </source>
</evidence>
<dbReference type="RefSeq" id="WP_089774105.1">
    <property type="nucleotide sequence ID" value="NZ_FNTX01000002.1"/>
</dbReference>
<dbReference type="InterPro" id="IPR003305">
    <property type="entry name" value="CenC_carb-bd"/>
</dbReference>
<evidence type="ECO:0000259" key="3">
    <source>
        <dbReference type="Pfam" id="PF02018"/>
    </source>
</evidence>
<feature type="domain" description="CBM-cenC" evidence="3">
    <location>
        <begin position="205"/>
        <end position="338"/>
    </location>
</feature>
<dbReference type="SUPFAM" id="SSF49785">
    <property type="entry name" value="Galactose-binding domain-like"/>
    <property type="match status" value="2"/>
</dbReference>